<dbReference type="InterPro" id="IPR005625">
    <property type="entry name" value="PepSY-ass_TM"/>
</dbReference>
<evidence type="ECO:0000259" key="7">
    <source>
        <dbReference type="PROSITE" id="PS51384"/>
    </source>
</evidence>
<keyword evidence="5" id="KW-1133">Transmembrane helix</keyword>
<evidence type="ECO:0000256" key="1">
    <source>
        <dbReference type="ARBA" id="ARBA00001917"/>
    </source>
</evidence>
<gene>
    <name evidence="8" type="ORF">QO192_13870</name>
</gene>
<feature type="transmembrane region" description="Helical" evidence="5">
    <location>
        <begin position="130"/>
        <end position="151"/>
    </location>
</feature>
<dbReference type="Pfam" id="PF00258">
    <property type="entry name" value="Flavodoxin_1"/>
    <property type="match status" value="1"/>
</dbReference>
<evidence type="ECO:0000256" key="5">
    <source>
        <dbReference type="SAM" id="Phobius"/>
    </source>
</evidence>
<dbReference type="SUPFAM" id="SSF63380">
    <property type="entry name" value="Riboflavin synthase domain-like"/>
    <property type="match status" value="1"/>
</dbReference>
<protein>
    <submittedName>
        <fullName evidence="8">PepSY domain-containing protein</fullName>
    </submittedName>
</protein>
<dbReference type="InterPro" id="IPR001433">
    <property type="entry name" value="OxRdtase_FAD/NAD-bd"/>
</dbReference>
<feature type="transmembrane region" description="Helical" evidence="5">
    <location>
        <begin position="291"/>
        <end position="316"/>
    </location>
</feature>
<dbReference type="Proteomes" id="UP001568894">
    <property type="component" value="Unassembled WGS sequence"/>
</dbReference>
<dbReference type="InterPro" id="IPR029039">
    <property type="entry name" value="Flavoprotein-like_sf"/>
</dbReference>
<comment type="cofactor">
    <cofactor evidence="1">
        <name>FMN</name>
        <dbReference type="ChEBI" id="CHEBI:58210"/>
    </cofactor>
</comment>
<dbReference type="InterPro" id="IPR008333">
    <property type="entry name" value="Cbr1-like_FAD-bd_dom"/>
</dbReference>
<dbReference type="SUPFAM" id="SSF52218">
    <property type="entry name" value="Flavoproteins"/>
    <property type="match status" value="1"/>
</dbReference>
<dbReference type="InterPro" id="IPR008254">
    <property type="entry name" value="Flavodoxin/NO_synth"/>
</dbReference>
<feature type="domain" description="FAD-binding FR-type" evidence="7">
    <location>
        <begin position="488"/>
        <end position="586"/>
    </location>
</feature>
<dbReference type="SUPFAM" id="SSF52343">
    <property type="entry name" value="Ferredoxin reductase-like, C-terminal NADP-linked domain"/>
    <property type="match status" value="1"/>
</dbReference>
<organism evidence="8 9">
    <name type="scientific">Flavobacterium frigidarium</name>
    <dbReference type="NCBI Taxonomy" id="99286"/>
    <lineage>
        <taxon>Bacteria</taxon>
        <taxon>Pseudomonadati</taxon>
        <taxon>Bacteroidota</taxon>
        <taxon>Flavobacteriia</taxon>
        <taxon>Flavobacteriales</taxon>
        <taxon>Flavobacteriaceae</taxon>
        <taxon>Flavobacterium</taxon>
    </lineage>
</organism>
<dbReference type="Gene3D" id="3.40.50.80">
    <property type="entry name" value="Nucleotide-binding domain of ferredoxin-NADP reductase (FNR) module"/>
    <property type="match status" value="1"/>
</dbReference>
<evidence type="ECO:0000313" key="8">
    <source>
        <dbReference type="EMBL" id="MEZ7516365.1"/>
    </source>
</evidence>
<feature type="domain" description="Flavodoxin-like" evidence="6">
    <location>
        <begin position="334"/>
        <end position="473"/>
    </location>
</feature>
<proteinExistence type="predicted"/>
<accession>A0ABV4KI33</accession>
<dbReference type="Pfam" id="PF03929">
    <property type="entry name" value="PepSY_TM"/>
    <property type="match status" value="1"/>
</dbReference>
<dbReference type="Pfam" id="PF00970">
    <property type="entry name" value="FAD_binding_6"/>
    <property type="match status" value="1"/>
</dbReference>
<keyword evidence="5" id="KW-0812">Transmembrane</keyword>
<dbReference type="PROSITE" id="PS51384">
    <property type="entry name" value="FAD_FR"/>
    <property type="match status" value="1"/>
</dbReference>
<sequence length="725" mass="82037">MTLSFWRLSHLVLAIVSSLFLIVASLTGVVLAVDAMQERVAVERISNFEEITLQDCIPVLRQQYTEITSLSIDHNNNVTLEAIDNDSNEVSAYINPTTGKQIGTPEKKSNFIQWTTALHRSLFLHEAGRLSIGIASFFLILITVSGLLLIIKRQKGVLRFFSKVIKENFNQYYHIELGRITLVPLLIIAISGTYLSMERFNLFAEEHTSISSIERPVHREKFNFKNTLLSEVVNIEFPFSNDAEDYFIFELKDRTIEVQQYTFEIEKVKLFPIANTLTSLSLDIHTGRSSILWAFVLGISSLSILFFIYSGFAMTLKRRSSRIKNSFKAVESNYILLVGSENGSSLRFANNILKQLISTGKKAHITQLNDYQTYPKATHIIVLTSTYGLGDPPANANKFLSLLNKYPQSGGCYFTVVGFGSIKYPDFCAFAQQIDTAIQQQLWAKQLIPLQTVNEKSVIEFTNWVQLWNATTNDQLSTTPSLYNHVPKNLKTFKVISKTTISEKDQTFLLNLEANRTTNFTSGDLLAVYPKNDGTERLYSIANYNGQIQLAIKLHQNGIGSNFLFDANVGSVFKARIVDNHAFHFPKKAKKVALISNGTGIAPFIGMISQNNSKIETHLYCGFRQKTTLTEYYTSFASKMIQEGKLKEVRFAYSRETESQYVMDIIKKDAAFFADLLHNKGQIMICGAIKMQIDVEQLLDEICIEIDNLPLEHYKLNGQIVTDCY</sequence>
<reference evidence="8 9" key="1">
    <citation type="submission" date="2023-05" db="EMBL/GenBank/DDBJ databases">
        <title>Adaptations of aquatic viruses from atmosphere-close ecosystems of the Central Arctic Ocean.</title>
        <authorList>
            <person name="Rahlff J."/>
            <person name="Holmfeldt K."/>
        </authorList>
    </citation>
    <scope>NUCLEOTIDE SEQUENCE [LARGE SCALE GENOMIC DNA]</scope>
    <source>
        <strain evidence="8 9">Arc14</strain>
    </source>
</reference>
<evidence type="ECO:0000259" key="6">
    <source>
        <dbReference type="PROSITE" id="PS50902"/>
    </source>
</evidence>
<dbReference type="InterPro" id="IPR017927">
    <property type="entry name" value="FAD-bd_FR_type"/>
</dbReference>
<dbReference type="Gene3D" id="3.40.50.360">
    <property type="match status" value="1"/>
</dbReference>
<keyword evidence="3" id="KW-0288">FMN</keyword>
<keyword evidence="9" id="KW-1185">Reference proteome</keyword>
<keyword evidence="4" id="KW-0028">Amino-acid biosynthesis</keyword>
<dbReference type="RefSeq" id="WP_371571545.1">
    <property type="nucleotide sequence ID" value="NZ_JASMRN010000012.1"/>
</dbReference>
<keyword evidence="4" id="KW-0198">Cysteine biosynthesis</keyword>
<dbReference type="InterPro" id="IPR017938">
    <property type="entry name" value="Riboflavin_synthase-like_b-brl"/>
</dbReference>
<evidence type="ECO:0000313" key="9">
    <source>
        <dbReference type="Proteomes" id="UP001568894"/>
    </source>
</evidence>
<dbReference type="EMBL" id="JASMRN010000012">
    <property type="protein sequence ID" value="MEZ7516365.1"/>
    <property type="molecule type" value="Genomic_DNA"/>
</dbReference>
<dbReference type="PANTHER" id="PTHR19384">
    <property type="entry name" value="NITRIC OXIDE SYNTHASE-RELATED"/>
    <property type="match status" value="1"/>
</dbReference>
<evidence type="ECO:0000256" key="4">
    <source>
        <dbReference type="ARBA" id="ARBA00023192"/>
    </source>
</evidence>
<dbReference type="PANTHER" id="PTHR19384:SF128">
    <property type="entry name" value="NADPH OXIDOREDUCTASE A"/>
    <property type="match status" value="1"/>
</dbReference>
<keyword evidence="2" id="KW-0285">Flavoprotein</keyword>
<comment type="caution">
    <text evidence="8">The sequence shown here is derived from an EMBL/GenBank/DDBJ whole genome shotgun (WGS) entry which is preliminary data.</text>
</comment>
<evidence type="ECO:0000256" key="2">
    <source>
        <dbReference type="ARBA" id="ARBA00022630"/>
    </source>
</evidence>
<evidence type="ECO:0000256" key="3">
    <source>
        <dbReference type="ARBA" id="ARBA00022643"/>
    </source>
</evidence>
<name>A0ABV4KI33_9FLAO</name>
<dbReference type="PROSITE" id="PS50902">
    <property type="entry name" value="FLAVODOXIN_LIKE"/>
    <property type="match status" value="1"/>
</dbReference>
<dbReference type="InterPro" id="IPR039261">
    <property type="entry name" value="FNR_nucleotide-bd"/>
</dbReference>
<keyword evidence="5" id="KW-0472">Membrane</keyword>
<dbReference type="Gene3D" id="2.40.30.10">
    <property type="entry name" value="Translation factors"/>
    <property type="match status" value="1"/>
</dbReference>
<dbReference type="Pfam" id="PF00175">
    <property type="entry name" value="NAD_binding_1"/>
    <property type="match status" value="1"/>
</dbReference>
<feature type="transmembrane region" description="Helical" evidence="5">
    <location>
        <begin position="172"/>
        <end position="195"/>
    </location>
</feature>